<dbReference type="InterPro" id="IPR031804">
    <property type="entry name" value="DUF4743"/>
</dbReference>
<dbReference type="FunFam" id="3.90.79.10:FF:000019">
    <property type="entry name" value="Thiamin pyrophosphokinase, putative"/>
    <property type="match status" value="1"/>
</dbReference>
<organism evidence="2">
    <name type="scientific">Blastobotrys adeninivorans</name>
    <name type="common">Yeast</name>
    <name type="synonym">Arxula adeninivorans</name>
    <dbReference type="NCBI Taxonomy" id="409370"/>
    <lineage>
        <taxon>Eukaryota</taxon>
        <taxon>Fungi</taxon>
        <taxon>Dikarya</taxon>
        <taxon>Ascomycota</taxon>
        <taxon>Saccharomycotina</taxon>
        <taxon>Dipodascomycetes</taxon>
        <taxon>Dipodascales</taxon>
        <taxon>Trichomonascaceae</taxon>
        <taxon>Blastobotrys</taxon>
    </lineage>
</organism>
<dbReference type="GO" id="GO:0044715">
    <property type="term" value="F:8-oxo-dGDP phosphatase activity"/>
    <property type="evidence" value="ECO:0007669"/>
    <property type="project" value="TreeGrafter"/>
</dbReference>
<dbReference type="SUPFAM" id="SSF55811">
    <property type="entry name" value="Nudix"/>
    <property type="match status" value="1"/>
</dbReference>
<dbReference type="Gene3D" id="3.90.79.10">
    <property type="entry name" value="Nucleoside Triphosphate Pyrophosphohydrolase"/>
    <property type="match status" value="1"/>
</dbReference>
<dbReference type="PANTHER" id="PTHR13622">
    <property type="entry name" value="THIAMIN PYROPHOSPHOKINASE"/>
    <property type="match status" value="1"/>
</dbReference>
<protein>
    <submittedName>
        <fullName evidence="2">ARAD1D14344p</fullName>
    </submittedName>
</protein>
<reference evidence="2" key="2">
    <citation type="submission" date="2014-06" db="EMBL/GenBank/DDBJ databases">
        <title>The complete genome of Blastobotrys (Arxula) adeninivorans LS3 - a yeast of biotechnological interest.</title>
        <authorList>
            <person name="Kunze G."/>
            <person name="Gaillardin C."/>
            <person name="Czernicka M."/>
            <person name="Durrens P."/>
            <person name="Martin T."/>
            <person name="Boer E."/>
            <person name="Gabaldon T."/>
            <person name="Cruz J."/>
            <person name="Talla E."/>
            <person name="Marck C."/>
            <person name="Goffeau A."/>
            <person name="Barbe V."/>
            <person name="Baret P."/>
            <person name="Baronian K."/>
            <person name="Beier S."/>
            <person name="Bleykasten C."/>
            <person name="Bode R."/>
            <person name="Casaregola S."/>
            <person name="Despons L."/>
            <person name="Fairhead C."/>
            <person name="Giersberg M."/>
            <person name="Gierski P."/>
            <person name="Hahnel U."/>
            <person name="Hartmann A."/>
            <person name="Jankowska D."/>
            <person name="Jubin C."/>
            <person name="Jung P."/>
            <person name="Lafontaine I."/>
            <person name="Leh-Louis V."/>
            <person name="Lemaire M."/>
            <person name="Marcet-Houben M."/>
            <person name="Mascher M."/>
            <person name="Morel G."/>
            <person name="Richard G.-F."/>
            <person name="Riechen J."/>
            <person name="Sacerdot C."/>
            <person name="Sarkar A."/>
            <person name="Savel G."/>
            <person name="Schacherer J."/>
            <person name="Sherman D."/>
            <person name="Straub M.-L."/>
            <person name="Stein N."/>
            <person name="Thierry A."/>
            <person name="Trautwein-Schult A."/>
            <person name="Westhof E."/>
            <person name="Worch S."/>
            <person name="Dujon B."/>
            <person name="Souciet J.-L."/>
            <person name="Wincker P."/>
            <person name="Scholz U."/>
            <person name="Neuveglise N."/>
        </authorList>
    </citation>
    <scope>NUCLEOTIDE SEQUENCE</scope>
    <source>
        <strain evidence="2">LS3</strain>
    </source>
</reference>
<gene>
    <name evidence="2" type="ORF">GNLVRS02_ARAD1D14344g</name>
</gene>
<proteinExistence type="predicted"/>
<dbReference type="InterPro" id="IPR015797">
    <property type="entry name" value="NUDIX_hydrolase-like_dom_sf"/>
</dbReference>
<dbReference type="Pfam" id="PF00293">
    <property type="entry name" value="NUDIX"/>
    <property type="match status" value="1"/>
</dbReference>
<dbReference type="PANTHER" id="PTHR13622:SF8">
    <property type="entry name" value="THIAMIN PYROPHOSPHOKINASE 1"/>
    <property type="match status" value="1"/>
</dbReference>
<name>A0A060T9T4_BLAAD</name>
<dbReference type="InterPro" id="IPR000086">
    <property type="entry name" value="NUDIX_hydrolase_dom"/>
</dbReference>
<dbReference type="PhylomeDB" id="A0A060T9T4"/>
<dbReference type="PROSITE" id="PS51462">
    <property type="entry name" value="NUDIX"/>
    <property type="match status" value="1"/>
</dbReference>
<dbReference type="EMBL" id="HG937694">
    <property type="protein sequence ID" value="CDP37564.1"/>
    <property type="molecule type" value="Genomic_DNA"/>
</dbReference>
<evidence type="ECO:0000259" key="1">
    <source>
        <dbReference type="PROSITE" id="PS51462"/>
    </source>
</evidence>
<sequence>MVYTYLDLVKKTDSVPYRGEFAYKEIVEPCYLLLAHDGVAIGRVLPFVVRHLEGFGPVLKVDHGRRTIKFSPAMDSVSSRSEMIRRIITEWRRNKTFKVLEAWRDELYAVYHPDHNVYLLIERAAAAIFGFVTYGIHLIGYVPGETQDDIRIWVPRRAKTKPTFPGMLDNTVAGGIGYPYGINETVVKECYEEAGLSEDYVVKNAMPAGVISYEHQAEATIESEAGFFQPEVEYIFDLKMDPEVEPTVVDGEVESFKLMTLPEVKEALKNGEFKYNTAMVTIDFMIRWGYISADKEPDYLEIVQRCHRRLDFPII</sequence>
<accession>A0A060T9T4</accession>
<evidence type="ECO:0000313" key="2">
    <source>
        <dbReference type="EMBL" id="CDP37564.1"/>
    </source>
</evidence>
<dbReference type="AlphaFoldDB" id="A0A060T9T4"/>
<dbReference type="Pfam" id="PF15916">
    <property type="entry name" value="DUF4743"/>
    <property type="match status" value="1"/>
</dbReference>
<reference evidence="2" key="1">
    <citation type="submission" date="2014-02" db="EMBL/GenBank/DDBJ databases">
        <authorList>
            <person name="Genoscope - CEA"/>
        </authorList>
    </citation>
    <scope>NUCLEOTIDE SEQUENCE</scope>
    <source>
        <strain evidence="2">LS3</strain>
    </source>
</reference>
<feature type="domain" description="Nudix hydrolase" evidence="1">
    <location>
        <begin position="121"/>
        <end position="281"/>
    </location>
</feature>
<dbReference type="CDD" id="cd03676">
    <property type="entry name" value="NUDIX_Tnr3_like"/>
    <property type="match status" value="1"/>
</dbReference>